<feature type="compositionally biased region" description="Basic residues" evidence="1">
    <location>
        <begin position="216"/>
        <end position="225"/>
    </location>
</feature>
<name>A0A5D3AR24_9TREE</name>
<sequence length="225" mass="22725">MSAHPTRSGRHSLPPSAPSAARASTASASGGSHLRDGGVGNAKSPLSISISLGHLRGASEGSRSSPAPAGAGSSTEANGSGSVKSAAGGVTTPGTGPKKDKPKKKRGMKGWAWVVEDENGNVVDIPDEEDGRAGKGKKVVTVDDGDASPSGPPVESQTPVVITATTTADTVLQTPREEEKVVREEMQTPKSQGNLYGAPGGGCAGEASARVEPTRRRGARRGCQR</sequence>
<keyword evidence="3" id="KW-1185">Reference proteome</keyword>
<feature type="region of interest" description="Disordered" evidence="1">
    <location>
        <begin position="1"/>
        <end position="158"/>
    </location>
</feature>
<feature type="region of interest" description="Disordered" evidence="1">
    <location>
        <begin position="175"/>
        <end position="225"/>
    </location>
</feature>
<feature type="compositionally biased region" description="Low complexity" evidence="1">
    <location>
        <begin position="12"/>
        <end position="29"/>
    </location>
</feature>
<proteinExistence type="predicted"/>
<reference evidence="2 3" key="1">
    <citation type="submission" date="2017-05" db="EMBL/GenBank/DDBJ databases">
        <title>The Genome Sequence of Tsuchiyaea wingfieldii DSM 27421.</title>
        <authorList>
            <person name="Cuomo C."/>
            <person name="Passer A."/>
            <person name="Billmyre B."/>
            <person name="Heitman J."/>
        </authorList>
    </citation>
    <scope>NUCLEOTIDE SEQUENCE [LARGE SCALE GENOMIC DNA]</scope>
    <source>
        <strain evidence="2 3">DSM 27421</strain>
    </source>
</reference>
<evidence type="ECO:0000313" key="2">
    <source>
        <dbReference type="EMBL" id="TYJ53222.1"/>
    </source>
</evidence>
<feature type="compositionally biased region" description="Basic and acidic residues" evidence="1">
    <location>
        <begin position="175"/>
        <end position="187"/>
    </location>
</feature>
<gene>
    <name evidence="2" type="ORF">B9479_006145</name>
</gene>
<accession>A0A5D3AR24</accession>
<dbReference type="Proteomes" id="UP000322245">
    <property type="component" value="Unassembled WGS sequence"/>
</dbReference>
<organism evidence="2 3">
    <name type="scientific">Cryptococcus floricola</name>
    <dbReference type="NCBI Taxonomy" id="2591691"/>
    <lineage>
        <taxon>Eukaryota</taxon>
        <taxon>Fungi</taxon>
        <taxon>Dikarya</taxon>
        <taxon>Basidiomycota</taxon>
        <taxon>Agaricomycotina</taxon>
        <taxon>Tremellomycetes</taxon>
        <taxon>Tremellales</taxon>
        <taxon>Cryptococcaceae</taxon>
        <taxon>Cryptococcus</taxon>
    </lineage>
</organism>
<dbReference type="AlphaFoldDB" id="A0A5D3AR24"/>
<dbReference type="EMBL" id="NIDF01000097">
    <property type="protein sequence ID" value="TYJ53222.1"/>
    <property type="molecule type" value="Genomic_DNA"/>
</dbReference>
<evidence type="ECO:0000313" key="3">
    <source>
        <dbReference type="Proteomes" id="UP000322245"/>
    </source>
</evidence>
<comment type="caution">
    <text evidence="2">The sequence shown here is derived from an EMBL/GenBank/DDBJ whole genome shotgun (WGS) entry which is preliminary data.</text>
</comment>
<protein>
    <submittedName>
        <fullName evidence="2">Uncharacterized protein</fullName>
    </submittedName>
</protein>
<evidence type="ECO:0000256" key="1">
    <source>
        <dbReference type="SAM" id="MobiDB-lite"/>
    </source>
</evidence>
<feature type="compositionally biased region" description="Low complexity" evidence="1">
    <location>
        <begin position="56"/>
        <end position="96"/>
    </location>
</feature>
<feature type="compositionally biased region" description="Acidic residues" evidence="1">
    <location>
        <begin position="115"/>
        <end position="130"/>
    </location>
</feature>